<dbReference type="InterPro" id="IPR046336">
    <property type="entry name" value="Lon_prtase_N_sf"/>
</dbReference>
<dbReference type="OrthoDB" id="8558970at2"/>
<gene>
    <name evidence="2" type="ORF">ABT57_01485</name>
</gene>
<keyword evidence="3" id="KW-1185">Reference proteome</keyword>
<proteinExistence type="predicted"/>
<dbReference type="EMBL" id="LDOU01000002">
    <property type="protein sequence ID" value="KLV11452.1"/>
    <property type="molecule type" value="Genomic_DNA"/>
</dbReference>
<dbReference type="GO" id="GO:0008233">
    <property type="term" value="F:peptidase activity"/>
    <property type="evidence" value="ECO:0007669"/>
    <property type="project" value="UniProtKB-KW"/>
</dbReference>
<comment type="caution">
    <text evidence="2">The sequence shown here is derived from an EMBL/GenBank/DDBJ whole genome shotgun (WGS) entry which is preliminary data.</text>
</comment>
<reference evidence="2 3" key="1">
    <citation type="submission" date="2015-05" db="EMBL/GenBank/DDBJ databases">
        <title>Photobacterium galathea sp. nov.</title>
        <authorList>
            <person name="Machado H."/>
            <person name="Gram L."/>
        </authorList>
    </citation>
    <scope>NUCLEOTIDE SEQUENCE [LARGE SCALE GENOMIC DNA]</scope>
    <source>
        <strain evidence="2 3">DSM 22954</strain>
    </source>
</reference>
<keyword evidence="2" id="KW-0378">Hydrolase</keyword>
<evidence type="ECO:0000313" key="3">
    <source>
        <dbReference type="Proteomes" id="UP000035909"/>
    </source>
</evidence>
<dbReference type="Pfam" id="PF02190">
    <property type="entry name" value="LON_substr_bdg"/>
    <property type="match status" value="1"/>
</dbReference>
<dbReference type="AlphaFoldDB" id="A0A0J1KAV5"/>
<dbReference type="Gene3D" id="1.10.4060.10">
    <property type="entry name" value="BPP1347 like domain"/>
    <property type="match status" value="1"/>
</dbReference>
<dbReference type="InterPro" id="IPR015947">
    <property type="entry name" value="PUA-like_sf"/>
</dbReference>
<dbReference type="STRING" id="320778.ABT57_01485"/>
<feature type="domain" description="Lon N-terminal" evidence="1">
    <location>
        <begin position="10"/>
        <end position="141"/>
    </location>
</feature>
<accession>A0A0J1KAV5</accession>
<keyword evidence="2" id="KW-0645">Protease</keyword>
<dbReference type="PATRIC" id="fig|320778.3.peg.315"/>
<dbReference type="Gene3D" id="2.30.130.40">
    <property type="entry name" value="LON domain-like"/>
    <property type="match status" value="1"/>
</dbReference>
<dbReference type="Proteomes" id="UP000035909">
    <property type="component" value="Unassembled WGS sequence"/>
</dbReference>
<protein>
    <submittedName>
        <fullName evidence="2">Lon protease</fullName>
    </submittedName>
</protein>
<organism evidence="2 3">
    <name type="scientific">Photobacterium ganghwense</name>
    <dbReference type="NCBI Taxonomy" id="320778"/>
    <lineage>
        <taxon>Bacteria</taxon>
        <taxon>Pseudomonadati</taxon>
        <taxon>Pseudomonadota</taxon>
        <taxon>Gammaproteobacteria</taxon>
        <taxon>Vibrionales</taxon>
        <taxon>Vibrionaceae</taxon>
        <taxon>Photobacterium</taxon>
    </lineage>
</organism>
<name>A0A0J1KAV5_9GAMM</name>
<dbReference type="SUPFAM" id="SSF88697">
    <property type="entry name" value="PUA domain-like"/>
    <property type="match status" value="1"/>
</dbReference>
<evidence type="ECO:0000259" key="1">
    <source>
        <dbReference type="Pfam" id="PF02190"/>
    </source>
</evidence>
<sequence>MPETDKPLEIALFPSSSHLLPDGRMDVTICEARHIQMLKDSLAGVRQFAVCMLNEMEEDSDVKKIPAIATLCKVINFDQLEGGLLSIALEGTHKVRLLSIRVEDDGLMRAKCTYFPNWDYLPLESKDNELAEKLKVFYQSVPEIGAFYPDPEFDDLCWVCQRWIEVLPLEVHYKQLLITQDSPRLTVRFLHKLFLTD</sequence>
<dbReference type="GO" id="GO:0006508">
    <property type="term" value="P:proteolysis"/>
    <property type="evidence" value="ECO:0007669"/>
    <property type="project" value="UniProtKB-KW"/>
</dbReference>
<evidence type="ECO:0000313" key="2">
    <source>
        <dbReference type="EMBL" id="KLV11452.1"/>
    </source>
</evidence>
<dbReference type="InterPro" id="IPR003111">
    <property type="entry name" value="Lon_prtase_N"/>
</dbReference>
<dbReference type="RefSeq" id="WP_047883410.1">
    <property type="nucleotide sequence ID" value="NZ_CP071325.1"/>
</dbReference>